<feature type="region of interest" description="Disordered" evidence="1">
    <location>
        <begin position="1"/>
        <end position="25"/>
    </location>
</feature>
<feature type="compositionally biased region" description="Polar residues" evidence="1">
    <location>
        <begin position="60"/>
        <end position="74"/>
    </location>
</feature>
<feature type="region of interest" description="Disordered" evidence="1">
    <location>
        <begin position="151"/>
        <end position="179"/>
    </location>
</feature>
<evidence type="ECO:0000313" key="2">
    <source>
        <dbReference type="EMBL" id="JAT20004.1"/>
    </source>
</evidence>
<feature type="region of interest" description="Disordered" evidence="1">
    <location>
        <begin position="41"/>
        <end position="74"/>
    </location>
</feature>
<name>A0A1B6L8Z7_9HEMI</name>
<dbReference type="EMBL" id="GEBQ01019973">
    <property type="protein sequence ID" value="JAT20004.1"/>
    <property type="molecule type" value="Transcribed_RNA"/>
</dbReference>
<reference evidence="2" key="1">
    <citation type="submission" date="2015-11" db="EMBL/GenBank/DDBJ databases">
        <title>De novo transcriptome assembly of four potential Pierce s Disease insect vectors from Arizona vineyards.</title>
        <authorList>
            <person name="Tassone E.E."/>
        </authorList>
    </citation>
    <scope>NUCLEOTIDE SEQUENCE</scope>
</reference>
<sequence length="207" mass="21925">AASALIAQQQQQQQQNQGNSEQQNNAAAVVQAAAANLAAAMRMSTSNQQSQQQTMHSMSVDYSNGPVNTSSAESMSSAVQLMNAAAAVRASMSSMVVDASMNHHQGSHQSSLQQPQSSSSPTLRMQEAILRSQAEAALRLAVTQAVVASTSQGGDNPALRGQHPMQGGYQHHQGQVSPDLTEALRLQEQRLEQALRLHGDPRALGFS</sequence>
<accession>A0A1B6L8Z7</accession>
<feature type="compositionally biased region" description="Low complexity" evidence="1">
    <location>
        <begin position="41"/>
        <end position="59"/>
    </location>
</feature>
<feature type="compositionally biased region" description="Low complexity" evidence="1">
    <location>
        <begin position="100"/>
        <end position="120"/>
    </location>
</feature>
<dbReference type="AlphaFoldDB" id="A0A1B6L8Z7"/>
<organism evidence="2">
    <name type="scientific">Graphocephala atropunctata</name>
    <dbReference type="NCBI Taxonomy" id="36148"/>
    <lineage>
        <taxon>Eukaryota</taxon>
        <taxon>Metazoa</taxon>
        <taxon>Ecdysozoa</taxon>
        <taxon>Arthropoda</taxon>
        <taxon>Hexapoda</taxon>
        <taxon>Insecta</taxon>
        <taxon>Pterygota</taxon>
        <taxon>Neoptera</taxon>
        <taxon>Paraneoptera</taxon>
        <taxon>Hemiptera</taxon>
        <taxon>Auchenorrhyncha</taxon>
        <taxon>Membracoidea</taxon>
        <taxon>Cicadellidae</taxon>
        <taxon>Cicadellinae</taxon>
        <taxon>Cicadellini</taxon>
        <taxon>Graphocephala</taxon>
    </lineage>
</organism>
<feature type="region of interest" description="Disordered" evidence="1">
    <location>
        <begin position="100"/>
        <end position="124"/>
    </location>
</feature>
<feature type="non-terminal residue" evidence="2">
    <location>
        <position position="207"/>
    </location>
</feature>
<protein>
    <submittedName>
        <fullName evidence="2">Uncharacterized protein</fullName>
    </submittedName>
</protein>
<gene>
    <name evidence="2" type="ORF">g.50914</name>
</gene>
<feature type="non-terminal residue" evidence="2">
    <location>
        <position position="1"/>
    </location>
</feature>
<proteinExistence type="predicted"/>
<evidence type="ECO:0000256" key="1">
    <source>
        <dbReference type="SAM" id="MobiDB-lite"/>
    </source>
</evidence>